<feature type="compositionally biased region" description="Polar residues" evidence="1">
    <location>
        <begin position="219"/>
        <end position="237"/>
    </location>
</feature>
<comment type="caution">
    <text evidence="3">The sequence shown here is derived from an EMBL/GenBank/DDBJ whole genome shotgun (WGS) entry which is preliminary data.</text>
</comment>
<proteinExistence type="predicted"/>
<dbReference type="GO" id="GO:0030246">
    <property type="term" value="F:carbohydrate binding"/>
    <property type="evidence" value="ECO:0007669"/>
    <property type="project" value="InterPro"/>
</dbReference>
<dbReference type="Pfam" id="PF00686">
    <property type="entry name" value="CBM_20"/>
    <property type="match status" value="1"/>
</dbReference>
<protein>
    <recommendedName>
        <fullName evidence="2">CBM20 domain-containing protein</fullName>
    </recommendedName>
</protein>
<dbReference type="Proteomes" id="UP000824469">
    <property type="component" value="Unassembled WGS sequence"/>
</dbReference>
<feature type="non-terminal residue" evidence="3">
    <location>
        <position position="319"/>
    </location>
</feature>
<dbReference type="InterPro" id="IPR013783">
    <property type="entry name" value="Ig-like_fold"/>
</dbReference>
<evidence type="ECO:0000256" key="1">
    <source>
        <dbReference type="SAM" id="MobiDB-lite"/>
    </source>
</evidence>
<reference evidence="3 4" key="1">
    <citation type="journal article" date="2021" name="Nat. Plants">
        <title>The Taxus genome provides insights into paclitaxel biosynthesis.</title>
        <authorList>
            <person name="Xiong X."/>
            <person name="Gou J."/>
            <person name="Liao Q."/>
            <person name="Li Y."/>
            <person name="Zhou Q."/>
            <person name="Bi G."/>
            <person name="Li C."/>
            <person name="Du R."/>
            <person name="Wang X."/>
            <person name="Sun T."/>
            <person name="Guo L."/>
            <person name="Liang H."/>
            <person name="Lu P."/>
            <person name="Wu Y."/>
            <person name="Zhang Z."/>
            <person name="Ro D.K."/>
            <person name="Shang Y."/>
            <person name="Huang S."/>
            <person name="Yan J."/>
        </authorList>
    </citation>
    <scope>NUCLEOTIDE SEQUENCE [LARGE SCALE GENOMIC DNA]</scope>
    <source>
        <strain evidence="3">Ta-2019</strain>
    </source>
</reference>
<evidence type="ECO:0000313" key="4">
    <source>
        <dbReference type="Proteomes" id="UP000824469"/>
    </source>
</evidence>
<keyword evidence="4" id="KW-1185">Reference proteome</keyword>
<feature type="compositionally biased region" description="Low complexity" evidence="1">
    <location>
        <begin position="238"/>
        <end position="250"/>
    </location>
</feature>
<feature type="compositionally biased region" description="Polar residues" evidence="1">
    <location>
        <begin position="273"/>
        <end position="290"/>
    </location>
</feature>
<dbReference type="EMBL" id="JAHRHJ020000002">
    <property type="protein sequence ID" value="KAH9325279.1"/>
    <property type="molecule type" value="Genomic_DNA"/>
</dbReference>
<dbReference type="Gene3D" id="2.60.40.10">
    <property type="entry name" value="Immunoglobulins"/>
    <property type="match status" value="1"/>
</dbReference>
<dbReference type="InterPro" id="IPR013784">
    <property type="entry name" value="Carb-bd-like_fold"/>
</dbReference>
<evidence type="ECO:0000313" key="3">
    <source>
        <dbReference type="EMBL" id="KAH9325279.1"/>
    </source>
</evidence>
<sequence>DIPVGKKIYFKFILTDKKGEIQWQPGPDRVLETWESATTLLVSQDWDDINLQTITEEEMDEQVIRVLKQEIAENELVITAIQQEITGTEIEDWVGETREAGVGTAEEGEISGEVPVLVPGLTSWSDTDGGEVPGLTSWSDTDGDCSTTGEVPVLVPGLTSGSDADGDCSTIGEVPVLVPGLTTVFDAHEDCVAKEIENAGKSSVAIMAAEEEEEESSSLVDNGSAAPNNHVSLSCENEASTSRATETSVVVEEEETLISSGKELIENKDTDALSESSCNEGEHSNTVNYESNPSIAEKDFDWGRAALSKLMWSLGLKND</sequence>
<feature type="region of interest" description="Disordered" evidence="1">
    <location>
        <begin position="210"/>
        <end position="290"/>
    </location>
</feature>
<dbReference type="AlphaFoldDB" id="A0AA38LIE2"/>
<dbReference type="InterPro" id="IPR002044">
    <property type="entry name" value="CBM20"/>
</dbReference>
<name>A0AA38LIE2_TAXCH</name>
<gene>
    <name evidence="3" type="ORF">KI387_005457</name>
</gene>
<accession>A0AA38LIE2</accession>
<dbReference type="OMA" id="SSAIRKW"/>
<feature type="domain" description="CBM20" evidence="2">
    <location>
        <begin position="1"/>
        <end position="39"/>
    </location>
</feature>
<evidence type="ECO:0000259" key="2">
    <source>
        <dbReference type="Pfam" id="PF00686"/>
    </source>
</evidence>
<dbReference type="SUPFAM" id="SSF49452">
    <property type="entry name" value="Starch-binding domain-like"/>
    <property type="match status" value="1"/>
</dbReference>
<organism evidence="3 4">
    <name type="scientific">Taxus chinensis</name>
    <name type="common">Chinese yew</name>
    <name type="synonym">Taxus wallichiana var. chinensis</name>
    <dbReference type="NCBI Taxonomy" id="29808"/>
    <lineage>
        <taxon>Eukaryota</taxon>
        <taxon>Viridiplantae</taxon>
        <taxon>Streptophyta</taxon>
        <taxon>Embryophyta</taxon>
        <taxon>Tracheophyta</taxon>
        <taxon>Spermatophyta</taxon>
        <taxon>Pinopsida</taxon>
        <taxon>Pinidae</taxon>
        <taxon>Conifers II</taxon>
        <taxon>Cupressales</taxon>
        <taxon>Taxaceae</taxon>
        <taxon>Taxus</taxon>
    </lineage>
</organism>